<proteinExistence type="predicted"/>
<evidence type="ECO:0000313" key="2">
    <source>
        <dbReference type="Proteomes" id="UP001281147"/>
    </source>
</evidence>
<gene>
    <name evidence="1" type="ORF">LTR37_011289</name>
</gene>
<protein>
    <submittedName>
        <fullName evidence="1">Uncharacterized protein</fullName>
    </submittedName>
</protein>
<comment type="caution">
    <text evidence="1">The sequence shown here is derived from an EMBL/GenBank/DDBJ whole genome shotgun (WGS) entry which is preliminary data.</text>
</comment>
<name>A0ACC3N2D6_9PEZI</name>
<dbReference type="EMBL" id="JAUTXU010000098">
    <property type="protein sequence ID" value="KAK3708768.1"/>
    <property type="molecule type" value="Genomic_DNA"/>
</dbReference>
<organism evidence="1 2">
    <name type="scientific">Vermiconidia calcicola</name>
    <dbReference type="NCBI Taxonomy" id="1690605"/>
    <lineage>
        <taxon>Eukaryota</taxon>
        <taxon>Fungi</taxon>
        <taxon>Dikarya</taxon>
        <taxon>Ascomycota</taxon>
        <taxon>Pezizomycotina</taxon>
        <taxon>Dothideomycetes</taxon>
        <taxon>Dothideomycetidae</taxon>
        <taxon>Mycosphaerellales</taxon>
        <taxon>Extremaceae</taxon>
        <taxon>Vermiconidia</taxon>
    </lineage>
</organism>
<reference evidence="1" key="1">
    <citation type="submission" date="2023-07" db="EMBL/GenBank/DDBJ databases">
        <title>Black Yeasts Isolated from many extreme environments.</title>
        <authorList>
            <person name="Coleine C."/>
            <person name="Stajich J.E."/>
            <person name="Selbmann L."/>
        </authorList>
    </citation>
    <scope>NUCLEOTIDE SEQUENCE</scope>
    <source>
        <strain evidence="1">CCFEE 5714</strain>
    </source>
</reference>
<evidence type="ECO:0000313" key="1">
    <source>
        <dbReference type="EMBL" id="KAK3708768.1"/>
    </source>
</evidence>
<keyword evidence="2" id="KW-1185">Reference proteome</keyword>
<accession>A0ACC3N2D6</accession>
<dbReference type="Proteomes" id="UP001281147">
    <property type="component" value="Unassembled WGS sequence"/>
</dbReference>
<sequence>MEVISLITLCSRLVQIICGLTSLGLAIGISALRRWDGIGQPPVPPNGYLVAPSWFCCGIIAISGAGGLFAMQRPKDLHWNVTLTFDFLALAASFAAAVCMIMEVDEYWLFRTELWAACITLELICTIPIFICIYTTLRVHWKGTKPVPEAAKEEQSRLSDIAKEEQSRQWYAAQGKLELGHAPISASSRAPTEYEREYSAPPSRPLSHAETTAHRSTLSGAGTGAFTLPAPSILSNETLSAPSYTSPIPGSTLVFNSIDYVGALRIVEQGIAQGSIRFAAS</sequence>